<reference evidence="2 3" key="1">
    <citation type="submission" date="2016-08" db="EMBL/GenBank/DDBJ databases">
        <title>Whole genome shotgun sequence of Pichia membranifaciens KS47-1.</title>
        <authorList>
            <person name="Konishi M."/>
            <person name="Ishida M."/>
            <person name="Arakawa T."/>
            <person name="Kato Y."/>
            <person name="Horiuchi J."/>
        </authorList>
    </citation>
    <scope>NUCLEOTIDE SEQUENCE [LARGE SCALE GENOMIC DNA]</scope>
    <source>
        <strain evidence="2 3">KS47-1</strain>
    </source>
</reference>
<evidence type="ECO:0000313" key="2">
    <source>
        <dbReference type="EMBL" id="GAV29384.1"/>
    </source>
</evidence>
<comment type="caution">
    <text evidence="2">The sequence shown here is derived from an EMBL/GenBank/DDBJ whole genome shotgun (WGS) entry which is preliminary data.</text>
</comment>
<dbReference type="OrthoDB" id="3997758at2759"/>
<evidence type="ECO:0000259" key="1">
    <source>
        <dbReference type="Pfam" id="PF14616"/>
    </source>
</evidence>
<keyword evidence="3" id="KW-1185">Reference proteome</keyword>
<organism evidence="2 3">
    <name type="scientific">Pichia membranifaciens</name>
    <dbReference type="NCBI Taxonomy" id="4926"/>
    <lineage>
        <taxon>Eukaryota</taxon>
        <taxon>Fungi</taxon>
        <taxon>Dikarya</taxon>
        <taxon>Ascomycota</taxon>
        <taxon>Saccharomycotina</taxon>
        <taxon>Pichiomycetes</taxon>
        <taxon>Pichiales</taxon>
        <taxon>Pichiaceae</taxon>
        <taxon>Pichia</taxon>
    </lineage>
</organism>
<dbReference type="InterPro" id="IPR028012">
    <property type="entry name" value="Rua1_C"/>
</dbReference>
<dbReference type="Proteomes" id="UP000186136">
    <property type="component" value="Unassembled WGS sequence"/>
</dbReference>
<gene>
    <name evidence="2" type="ORF">PMKS-002884</name>
</gene>
<dbReference type="Pfam" id="PF14616">
    <property type="entry name" value="Rua1_C"/>
    <property type="match status" value="1"/>
</dbReference>
<accession>A0A1Q2YIL9</accession>
<sequence length="522" mass="59512">MATNFAINELVNLSGEEYNDNTLVGEEELSFGSEFFDDSLSFLDESFADNNDNISISFDLNNNVYQIENNKSFTSELSTSESYFEDAILDSSVSCDTTFTVSSPVYISLKEIDALFNDKEVAPLGSEKSTTFPSFLDSHVGIVQSSSIQEVDTKGEEFTTNYKFDLDFDIQELQDQDQVGELSELPQEIVLSPKIPHDTFVNEFAIAKPPKTIKRAKRPKPQFVICASLFHRINSYWSILSQNNKYLSTLSAAVNKWASSTVVPLQAEQFINNVVPALLPNYVNIDFFKNVQGKEGWYYENNKKRQGGSLALRWCGQELNFYDPFIIRYQLDETGKQTNKQALCPYCPVEMDMDLDNIFHTTQDSLYMHHVCKDHGVYSTGYEMSPPLLAFDKGTPVAFCTECGETCKIVGLGSAVDNCMISYFRHAFISHNKKKQKRTREQKQSDHVFFNGARKHHIYENFDTNMTCFRSTSERANTSEPEDLLEEKYLEDVIMEDSILEMDEISDADISTQLIEQNNWNL</sequence>
<feature type="domain" description="Transcription regulator Rua1 C-terminal" evidence="1">
    <location>
        <begin position="318"/>
        <end position="428"/>
    </location>
</feature>
<evidence type="ECO:0000313" key="3">
    <source>
        <dbReference type="Proteomes" id="UP000186136"/>
    </source>
</evidence>
<name>A0A1Q2YIL9_9ASCO</name>
<protein>
    <recommendedName>
        <fullName evidence="1">Transcription regulator Rua1 C-terminal domain-containing protein</fullName>
    </recommendedName>
</protein>
<dbReference type="EMBL" id="BDGI01000115">
    <property type="protein sequence ID" value="GAV29384.1"/>
    <property type="molecule type" value="Genomic_DNA"/>
</dbReference>
<proteinExistence type="predicted"/>
<dbReference type="AlphaFoldDB" id="A0A1Q2YIL9"/>